<organism evidence="1 2">
    <name type="scientific">Patellaria atrata CBS 101060</name>
    <dbReference type="NCBI Taxonomy" id="1346257"/>
    <lineage>
        <taxon>Eukaryota</taxon>
        <taxon>Fungi</taxon>
        <taxon>Dikarya</taxon>
        <taxon>Ascomycota</taxon>
        <taxon>Pezizomycotina</taxon>
        <taxon>Dothideomycetes</taxon>
        <taxon>Dothideomycetes incertae sedis</taxon>
        <taxon>Patellariales</taxon>
        <taxon>Patellariaceae</taxon>
        <taxon>Patellaria</taxon>
    </lineage>
</organism>
<dbReference type="AlphaFoldDB" id="A0A9P4VRK0"/>
<keyword evidence="2" id="KW-1185">Reference proteome</keyword>
<dbReference type="Proteomes" id="UP000799429">
    <property type="component" value="Unassembled WGS sequence"/>
</dbReference>
<dbReference type="EMBL" id="MU006089">
    <property type="protein sequence ID" value="KAF2843026.1"/>
    <property type="molecule type" value="Genomic_DNA"/>
</dbReference>
<evidence type="ECO:0000313" key="2">
    <source>
        <dbReference type="Proteomes" id="UP000799429"/>
    </source>
</evidence>
<evidence type="ECO:0000313" key="1">
    <source>
        <dbReference type="EMBL" id="KAF2843026.1"/>
    </source>
</evidence>
<name>A0A9P4VRK0_9PEZI</name>
<sequence length="202" mass="23071">MNTCTIPQLFDHLTVEDKIFSKMSSSRSTNLFASTDSQIGQIDNLARFAKTLPLKKSLPEYILSYLDNLDNFLNRQQGKGEAMAMKFDTLKTRGLALKYVLEILHRRNIHPRKNLSEETGMNCTRLYWASIALKGALLAIGTADGKEYGKHGEWIHGEGWVKATDAQKRRLIIEVREMKRVLKKITGKSWCIIEELKIGRTE</sequence>
<protein>
    <submittedName>
        <fullName evidence="1">Uncharacterized protein</fullName>
    </submittedName>
</protein>
<reference evidence="1" key="1">
    <citation type="journal article" date="2020" name="Stud. Mycol.">
        <title>101 Dothideomycetes genomes: a test case for predicting lifestyles and emergence of pathogens.</title>
        <authorList>
            <person name="Haridas S."/>
            <person name="Albert R."/>
            <person name="Binder M."/>
            <person name="Bloem J."/>
            <person name="Labutti K."/>
            <person name="Salamov A."/>
            <person name="Andreopoulos B."/>
            <person name="Baker S."/>
            <person name="Barry K."/>
            <person name="Bills G."/>
            <person name="Bluhm B."/>
            <person name="Cannon C."/>
            <person name="Castanera R."/>
            <person name="Culley D."/>
            <person name="Daum C."/>
            <person name="Ezra D."/>
            <person name="Gonzalez J."/>
            <person name="Henrissat B."/>
            <person name="Kuo A."/>
            <person name="Liang C."/>
            <person name="Lipzen A."/>
            <person name="Lutzoni F."/>
            <person name="Magnuson J."/>
            <person name="Mondo S."/>
            <person name="Nolan M."/>
            <person name="Ohm R."/>
            <person name="Pangilinan J."/>
            <person name="Park H.-J."/>
            <person name="Ramirez L."/>
            <person name="Alfaro M."/>
            <person name="Sun H."/>
            <person name="Tritt A."/>
            <person name="Yoshinaga Y."/>
            <person name="Zwiers L.-H."/>
            <person name="Turgeon B."/>
            <person name="Goodwin S."/>
            <person name="Spatafora J."/>
            <person name="Crous P."/>
            <person name="Grigoriev I."/>
        </authorList>
    </citation>
    <scope>NUCLEOTIDE SEQUENCE</scope>
    <source>
        <strain evidence="1">CBS 101060</strain>
    </source>
</reference>
<gene>
    <name evidence="1" type="ORF">M501DRAFT_53695</name>
</gene>
<accession>A0A9P4VRK0</accession>
<proteinExistence type="predicted"/>
<comment type="caution">
    <text evidence="1">The sequence shown here is derived from an EMBL/GenBank/DDBJ whole genome shotgun (WGS) entry which is preliminary data.</text>
</comment>